<sequence length="479" mass="53032">MSIGTDSISSSRDLSSTISSLNQSSKRTSSEISKIYKHASQLFLTRRLLESYEALQPVITPPNETSPDDSPALAPIAIATTSQRIKIWSLYVTLLNSIVDLGDAEGKQAFGSKEYRDIVRRIQNGDIWEQIVKDGYHGREGSVDAEVVYNLANLLLGQAPNQTLNQSRLETYFSSSSQPSLETSSLDLSTHLDRALSNGHQSSTGLNGTNTPKDLTSRIKVLEIFTLHVLPRNSEWDYARSFIQNSDILDEERREAFLQTLEELQDVTSREGVDIEEAEEEVFEDTEEHPSEEGAEQTQTNVQKVASKHQRTSSEVDYGIERAHPNGAQAPTKQEKDKPTVAEAAPFRPTPTHKPTPPQPSATPRSPPPPSARTHLSPPSMTPRRPTTRKSSKSTPASSHNALFAQARALFTALSNVARNLSTSLQSNPTAMLRFLLFVLMFVGVASQRVVREKVRRVVERAWEKVRGTVGMGVKVSYI</sequence>
<keyword evidence="2" id="KW-1133">Transmembrane helix</keyword>
<evidence type="ECO:0000313" key="3">
    <source>
        <dbReference type="EMBL" id="KAJ9605753.1"/>
    </source>
</evidence>
<proteinExistence type="predicted"/>
<keyword evidence="2" id="KW-0812">Transmembrane</keyword>
<name>A0AA39CEW3_9EURO</name>
<comment type="caution">
    <text evidence="3">The sequence shown here is derived from an EMBL/GenBank/DDBJ whole genome shotgun (WGS) entry which is preliminary data.</text>
</comment>
<accession>A0AA39CEW3</accession>
<dbReference type="EMBL" id="JAPDRK010000015">
    <property type="protein sequence ID" value="KAJ9605753.1"/>
    <property type="molecule type" value="Genomic_DNA"/>
</dbReference>
<dbReference type="AlphaFoldDB" id="A0AA39CEW3"/>
<evidence type="ECO:0000313" key="4">
    <source>
        <dbReference type="Proteomes" id="UP001172673"/>
    </source>
</evidence>
<protein>
    <recommendedName>
        <fullName evidence="5">Peroxin 26</fullName>
    </recommendedName>
</protein>
<organism evidence="3 4">
    <name type="scientific">Cladophialophora chaetospira</name>
    <dbReference type="NCBI Taxonomy" id="386627"/>
    <lineage>
        <taxon>Eukaryota</taxon>
        <taxon>Fungi</taxon>
        <taxon>Dikarya</taxon>
        <taxon>Ascomycota</taxon>
        <taxon>Pezizomycotina</taxon>
        <taxon>Eurotiomycetes</taxon>
        <taxon>Chaetothyriomycetidae</taxon>
        <taxon>Chaetothyriales</taxon>
        <taxon>Herpotrichiellaceae</taxon>
        <taxon>Cladophialophora</taxon>
    </lineage>
</organism>
<evidence type="ECO:0000256" key="2">
    <source>
        <dbReference type="SAM" id="Phobius"/>
    </source>
</evidence>
<feature type="transmembrane region" description="Helical" evidence="2">
    <location>
        <begin position="431"/>
        <end position="451"/>
    </location>
</feature>
<feature type="compositionally biased region" description="Pro residues" evidence="1">
    <location>
        <begin position="348"/>
        <end position="371"/>
    </location>
</feature>
<keyword evidence="2" id="KW-0472">Membrane</keyword>
<reference evidence="3" key="1">
    <citation type="submission" date="2022-10" db="EMBL/GenBank/DDBJ databases">
        <title>Culturing micro-colonial fungi from biological soil crusts in the Mojave desert and describing Neophaeococcomyces mojavensis, and introducing the new genera and species Taxawa tesnikishii.</title>
        <authorList>
            <person name="Kurbessoian T."/>
            <person name="Stajich J.E."/>
        </authorList>
    </citation>
    <scope>NUCLEOTIDE SEQUENCE</scope>
    <source>
        <strain evidence="3">TK_41</strain>
    </source>
</reference>
<feature type="compositionally biased region" description="Acidic residues" evidence="1">
    <location>
        <begin position="274"/>
        <end position="287"/>
    </location>
</feature>
<dbReference type="Proteomes" id="UP001172673">
    <property type="component" value="Unassembled WGS sequence"/>
</dbReference>
<keyword evidence="4" id="KW-1185">Reference proteome</keyword>
<evidence type="ECO:0000256" key="1">
    <source>
        <dbReference type="SAM" id="MobiDB-lite"/>
    </source>
</evidence>
<feature type="region of interest" description="Disordered" evidence="1">
    <location>
        <begin position="268"/>
        <end position="399"/>
    </location>
</feature>
<evidence type="ECO:0008006" key="5">
    <source>
        <dbReference type="Google" id="ProtNLM"/>
    </source>
</evidence>
<gene>
    <name evidence="3" type="ORF">H2200_009602</name>
</gene>
<feature type="compositionally biased region" description="Low complexity" evidence="1">
    <location>
        <begin position="372"/>
        <end position="385"/>
    </location>
</feature>